<dbReference type="InterPro" id="IPR024402">
    <property type="entry name" value="DUF2726"/>
</dbReference>
<evidence type="ECO:0000313" key="3">
    <source>
        <dbReference type="Proteomes" id="UP000671862"/>
    </source>
</evidence>
<dbReference type="RefSeq" id="WP_207566303.1">
    <property type="nucleotide sequence ID" value="NZ_CP071446.1"/>
</dbReference>
<keyword evidence="3" id="KW-1185">Reference proteome</keyword>
<evidence type="ECO:0000259" key="1">
    <source>
        <dbReference type="Pfam" id="PF10881"/>
    </source>
</evidence>
<protein>
    <submittedName>
        <fullName evidence="2">DUF2726 domain-containing protein</fullName>
    </submittedName>
</protein>
<reference evidence="2 3" key="1">
    <citation type="submission" date="2021-03" db="EMBL/GenBank/DDBJ databases">
        <title>Thermosipho ferrireducens sp.nov., an anaerobic thermophilic iron-reducing bacterium isolated from a deep-sea hydrothermal sulfide deposits.</title>
        <authorList>
            <person name="Zeng X."/>
            <person name="Chen Y."/>
            <person name="Shao Z."/>
        </authorList>
    </citation>
    <scope>NUCLEOTIDE SEQUENCE [LARGE SCALE GENOMIC DNA]</scope>
    <source>
        <strain evidence="2 3">JL129W03</strain>
    </source>
</reference>
<accession>A0ABX7S511</accession>
<evidence type="ECO:0000313" key="2">
    <source>
        <dbReference type="EMBL" id="QTA37579.1"/>
    </source>
</evidence>
<organism evidence="2 3">
    <name type="scientific">Thermosipho ferrireducens</name>
    <dbReference type="NCBI Taxonomy" id="2571116"/>
    <lineage>
        <taxon>Bacteria</taxon>
        <taxon>Thermotogati</taxon>
        <taxon>Thermotogota</taxon>
        <taxon>Thermotogae</taxon>
        <taxon>Thermotogales</taxon>
        <taxon>Fervidobacteriaceae</taxon>
        <taxon>Thermosipho</taxon>
    </lineage>
</organism>
<proteinExistence type="predicted"/>
<dbReference type="EMBL" id="CP071446">
    <property type="protein sequence ID" value="QTA37579.1"/>
    <property type="molecule type" value="Genomic_DNA"/>
</dbReference>
<sequence>MGLKKSIFDSYSEKKLFEHIDSIWKDKLIIYPQLPFTKIFDIKKLNVDQKERNFLLKTNIDYTICDKNYKPLMCIEFDGIGRGYSKEGKYIQLKKDLKRKKRKWKLELKLKIAREHCFPLYIISYEEVEYISEEIHLAVIDGIIGQTIANMQIPIKIGEYLKDNQDILSSMGEYERNEFIQDLVISAEVEQELTWDPIAKKAAEIGNILFTNGITNNYGYRFLSKPELPNKRINSYNRIEWIGCEAWCETPKGKITSKVWIRNFEGILVSPLSIVKNIAELSVYYKTAIKNGVKILK</sequence>
<feature type="domain" description="DUF2726" evidence="1">
    <location>
        <begin position="11"/>
        <end position="83"/>
    </location>
</feature>
<dbReference type="Pfam" id="PF10881">
    <property type="entry name" value="DUF2726"/>
    <property type="match status" value="1"/>
</dbReference>
<name>A0ABX7S511_9BACT</name>
<dbReference type="Proteomes" id="UP000671862">
    <property type="component" value="Chromosome"/>
</dbReference>
<gene>
    <name evidence="2" type="ORF">JYK00_07550</name>
</gene>